<organism evidence="2">
    <name type="scientific">Ganoderma boninense</name>
    <dbReference type="NCBI Taxonomy" id="34458"/>
    <lineage>
        <taxon>Eukaryota</taxon>
        <taxon>Fungi</taxon>
        <taxon>Dikarya</taxon>
        <taxon>Basidiomycota</taxon>
        <taxon>Agaricomycotina</taxon>
        <taxon>Agaricomycetes</taxon>
        <taxon>Polyporales</taxon>
        <taxon>Polyporaceae</taxon>
        <taxon>Ganoderma</taxon>
    </lineage>
</organism>
<dbReference type="AlphaFoldDB" id="A0A5K1JWV9"/>
<reference evidence="2" key="1">
    <citation type="submission" date="2019-10" db="EMBL/GenBank/DDBJ databases">
        <authorList>
            <person name="Nor Muhammad N."/>
        </authorList>
    </citation>
    <scope>NUCLEOTIDE SEQUENCE</scope>
</reference>
<feature type="region of interest" description="Disordered" evidence="1">
    <location>
        <begin position="1"/>
        <end position="45"/>
    </location>
</feature>
<evidence type="ECO:0000256" key="1">
    <source>
        <dbReference type="SAM" id="MobiDB-lite"/>
    </source>
</evidence>
<proteinExistence type="predicted"/>
<accession>A0A5K1JWV9</accession>
<protein>
    <submittedName>
        <fullName evidence="2">Zn(2)-C6 fungal-type domain-containing protein</fullName>
    </submittedName>
</protein>
<dbReference type="EMBL" id="LR725775">
    <property type="protein sequence ID" value="VWO96610.1"/>
    <property type="molecule type" value="Genomic_DNA"/>
</dbReference>
<gene>
    <name evidence="2" type="primary">G4N7H6</name>
</gene>
<evidence type="ECO:0000313" key="2">
    <source>
        <dbReference type="EMBL" id="VWO96610.1"/>
    </source>
</evidence>
<name>A0A5K1JWV9_9APHY</name>
<sequence>MPKAPLKSCTSRKHEQSPTQRDGATTRKVAQTAAAASDPSRWRASKLRRTDTIAKKYSGDSTVPPDLVGIPFKATETVVNGVNRPMYLYKEQGIERSFRSSRLLANKERMPQWLWTTVNRVLFAVDAGDEIAMALGGGRFARDEARERQMRAALAWAATYPPRPDLKLTSSECVDRVRAVLAEAPRAPKPGPDWGRDDIRGLIFHSSRHSSLRPELTDEYRWSSHYLEYLFCRD</sequence>